<feature type="coiled-coil region" evidence="4">
    <location>
        <begin position="746"/>
        <end position="854"/>
    </location>
</feature>
<evidence type="ECO:0000256" key="3">
    <source>
        <dbReference type="PIRNR" id="PIRNR005719"/>
    </source>
</evidence>
<dbReference type="InterPro" id="IPR003395">
    <property type="entry name" value="RecF/RecN/SMC_N"/>
</dbReference>
<dbReference type="AlphaFoldDB" id="A0AAX4JAU8"/>
<comment type="subcellular location">
    <subcellularLocation>
        <location evidence="1 3">Nucleus</location>
    </subcellularLocation>
</comment>
<dbReference type="GO" id="GO:0005524">
    <property type="term" value="F:ATP binding"/>
    <property type="evidence" value="ECO:0007669"/>
    <property type="project" value="InterPro"/>
</dbReference>
<feature type="coiled-coil region" evidence="4">
    <location>
        <begin position="217"/>
        <end position="478"/>
    </location>
</feature>
<feature type="compositionally biased region" description="Basic and acidic residues" evidence="5">
    <location>
        <begin position="923"/>
        <end position="937"/>
    </location>
</feature>
<keyword evidence="8" id="KW-1185">Reference proteome</keyword>
<dbReference type="InterPro" id="IPR027417">
    <property type="entry name" value="P-loop_NTPase"/>
</dbReference>
<dbReference type="Pfam" id="PF02463">
    <property type="entry name" value="SMC_N"/>
    <property type="match status" value="1"/>
</dbReference>
<dbReference type="SMART" id="SM00968">
    <property type="entry name" value="SMC_hinge"/>
    <property type="match status" value="1"/>
</dbReference>
<evidence type="ECO:0000313" key="7">
    <source>
        <dbReference type="EMBL" id="WUR03084.1"/>
    </source>
</evidence>
<accession>A0AAX4JAU8</accession>
<evidence type="ECO:0000256" key="1">
    <source>
        <dbReference type="ARBA" id="ARBA00004123"/>
    </source>
</evidence>
<dbReference type="GO" id="GO:0051276">
    <property type="term" value="P:chromosome organization"/>
    <property type="evidence" value="ECO:0007669"/>
    <property type="project" value="InterPro"/>
</dbReference>
<dbReference type="PANTHER" id="PTHR18937">
    <property type="entry name" value="STRUCTURAL MAINTENANCE OF CHROMOSOMES SMC FAMILY MEMBER"/>
    <property type="match status" value="1"/>
</dbReference>
<sequence>MKLVLESLTIKNFKSYKGEHFINNIDKSFTAIVGPNGSGKSNIIDSILFVLGFRAKKMRHTQLTDLIYNDGKKESSCFVKLTFNKFTIKREININKTSKYFLNDKEISNNDLIKKMMKEGIDMEHNRFLILQGEIESIAMLKPKEGLLEFLEDIIETSKYKIEIDKLIEETKNMEENNLTIQNNLKFIKTEFDHINELKKQNEEILIHKLKTNEYLKELKNLNLEKLKRNLHKQEEKEKEVKNQIEKLKDLNIENNELLKTLENEHKKIEKLLKNKEEIYLNFKREYKIKERNNIMQKDLKNKLEKQIKNLKNDFNSIKAKIEMKNKENEIFNKELKDNENELKILIKNREELKSKQNEEHEKINKKYFKDFEKLKNQEDKLTELIQTKSKENQKNLKYKLEINKYKEEEKILKDDIKNIETTLQNFINENNYDKEYISKDKLKEELRELEKDIQKTQQEIQKRKTRYNEVYQREENNKKEKELLNNFKNIKGVIGRLSDIGEVDEKYNLALKISCSRLNNIVVDTTQTAEKCIEIIKKENLQRSTFIILEKIQEIPKLEKFDLPYMFDLVKCDKKYKKCFYFSLTDTLLAEDLNKAQSYAFNKSRKRVVTLDGKLIEKSGIMTGGKYHEKIKNFKDVEKALEKMLNIKNTKLSNLKKIEDYENIKILKIKLKDKNEELKNLIFNLKNLSDNFKEFNYDEEIQNIKNEISNFKKIINKNYDTSLQGNLQICNEKIELLENRNQEIKIFLSEEIESISNKEKELEDKIYEFNEIRILDISELKNKMIVEEKSFQEINEDFKNIQENLNKLKIQMGDEYHIEIDLKNQYEDIEEEMNKIKKEMNEEKEQLRIIKEEICHHTKYLHKDEKYVNFEDKVEIDANEETKSNEINKSNEETKSNEINKIENNMTNEINKIENNMTNETNKIENKSNETNKIENSDDHCRFDSLKMEDIEDFLRKIKKKLKRLNEERNNKEVDFLIFDEFKKTKSSYDKVASEFNLQMSKYETKKKQVDEIKKTRFDEFMSGLNKINFFLKEIYKKLTYGGNAELELIDYLDPFSDGIRLAVMPPKKCWKSVSNLSGGEKTLSSLSLIFALHKFKPSPFYVMDEIDAALDFRNVSIISQYIKEMSKSSQFVVISLRNDMFEISKTVLGVYKVNNVSKFLMINVEEMRNKILINV</sequence>
<keyword evidence="3" id="KW-0539">Nucleus</keyword>
<feature type="coiled-coil region" evidence="4">
    <location>
        <begin position="662"/>
        <end position="692"/>
    </location>
</feature>
<comment type="similarity">
    <text evidence="3">Belongs to the SMC family.</text>
</comment>
<evidence type="ECO:0000256" key="2">
    <source>
        <dbReference type="ARBA" id="ARBA00023054"/>
    </source>
</evidence>
<dbReference type="SUPFAM" id="SSF52540">
    <property type="entry name" value="P-loop containing nucleoside triphosphate hydrolases"/>
    <property type="match status" value="2"/>
</dbReference>
<dbReference type="InterPro" id="IPR024704">
    <property type="entry name" value="SMC"/>
</dbReference>
<feature type="coiled-coil region" evidence="4">
    <location>
        <begin position="157"/>
        <end position="184"/>
    </location>
</feature>
<dbReference type="PIRSF" id="PIRSF005719">
    <property type="entry name" value="SMC"/>
    <property type="match status" value="1"/>
</dbReference>
<evidence type="ECO:0000313" key="8">
    <source>
        <dbReference type="Proteomes" id="UP001334084"/>
    </source>
</evidence>
<organism evidence="7 8">
    <name type="scientific">Vairimorpha necatrix</name>
    <dbReference type="NCBI Taxonomy" id="6039"/>
    <lineage>
        <taxon>Eukaryota</taxon>
        <taxon>Fungi</taxon>
        <taxon>Fungi incertae sedis</taxon>
        <taxon>Microsporidia</taxon>
        <taxon>Nosematidae</taxon>
        <taxon>Vairimorpha</taxon>
    </lineage>
</organism>
<dbReference type="GeneID" id="90540891"/>
<dbReference type="GO" id="GO:0005694">
    <property type="term" value="C:chromosome"/>
    <property type="evidence" value="ECO:0007669"/>
    <property type="project" value="InterPro"/>
</dbReference>
<keyword evidence="2 4" id="KW-0175">Coiled coil</keyword>
<dbReference type="Pfam" id="PF06470">
    <property type="entry name" value="SMC_hinge"/>
    <property type="match status" value="1"/>
</dbReference>
<gene>
    <name evidence="7" type="ORF">VNE69_03295</name>
</gene>
<dbReference type="KEGG" id="vnx:VNE69_03295"/>
<dbReference type="InterPro" id="IPR010935">
    <property type="entry name" value="SMC_hinge"/>
</dbReference>
<dbReference type="Gene3D" id="3.30.70.1620">
    <property type="match status" value="1"/>
</dbReference>
<protein>
    <recommendedName>
        <fullName evidence="3">Structural maintenance of chromosomes protein</fullName>
    </recommendedName>
</protein>
<evidence type="ECO:0000256" key="5">
    <source>
        <dbReference type="SAM" id="MobiDB-lite"/>
    </source>
</evidence>
<dbReference type="GO" id="GO:0016887">
    <property type="term" value="F:ATP hydrolysis activity"/>
    <property type="evidence" value="ECO:0007669"/>
    <property type="project" value="InterPro"/>
</dbReference>
<dbReference type="InterPro" id="IPR036277">
    <property type="entry name" value="SMC_hinge_sf"/>
</dbReference>
<feature type="region of interest" description="Disordered" evidence="5">
    <location>
        <begin position="917"/>
        <end position="937"/>
    </location>
</feature>
<feature type="domain" description="SMC hinge" evidence="6">
    <location>
        <begin position="492"/>
        <end position="601"/>
    </location>
</feature>
<dbReference type="Gene3D" id="3.40.50.300">
    <property type="entry name" value="P-loop containing nucleotide triphosphate hydrolases"/>
    <property type="match status" value="2"/>
</dbReference>
<dbReference type="SUPFAM" id="SSF75553">
    <property type="entry name" value="Smc hinge domain"/>
    <property type="match status" value="1"/>
</dbReference>
<evidence type="ECO:0000259" key="6">
    <source>
        <dbReference type="SMART" id="SM00968"/>
    </source>
</evidence>
<dbReference type="EMBL" id="CP142728">
    <property type="protein sequence ID" value="WUR03084.1"/>
    <property type="molecule type" value="Genomic_DNA"/>
</dbReference>
<reference evidence="7" key="1">
    <citation type="journal article" date="2024" name="BMC Genomics">
        <title>Functional annotation of a divergent genome using sequence and structure-based similarity.</title>
        <authorList>
            <person name="Svedberg D."/>
            <person name="Winiger R.R."/>
            <person name="Berg A."/>
            <person name="Sharma H."/>
            <person name="Tellgren-Roth C."/>
            <person name="Debrunner-Vossbrinck B.A."/>
            <person name="Vossbrinck C.R."/>
            <person name="Barandun J."/>
        </authorList>
    </citation>
    <scope>NUCLEOTIDE SEQUENCE</scope>
    <source>
        <strain evidence="7">Illinois isolate</strain>
    </source>
</reference>
<proteinExistence type="inferred from homology"/>
<name>A0AAX4JAU8_9MICR</name>
<dbReference type="Gene3D" id="1.20.1060.20">
    <property type="match status" value="1"/>
</dbReference>
<dbReference type="Proteomes" id="UP001334084">
    <property type="component" value="Chromosome 3"/>
</dbReference>
<dbReference type="RefSeq" id="XP_065329229.1">
    <property type="nucleotide sequence ID" value="XM_065473157.1"/>
</dbReference>
<evidence type="ECO:0000256" key="4">
    <source>
        <dbReference type="SAM" id="Coils"/>
    </source>
</evidence>
<dbReference type="GO" id="GO:0005634">
    <property type="term" value="C:nucleus"/>
    <property type="evidence" value="ECO:0007669"/>
    <property type="project" value="UniProtKB-SubCell"/>
</dbReference>